<sequence>MIAPPRRAVTRFFVPFIDVLILLFGIFLLMPFVGGTQSADVPEEKAAPPKESLSADVRELQRQLTEARDRLLRMEKAAQARVTDRLVVRVLHTDRKDGTLYYFDPDRQEIRTEADAQRLIAHQKTLASKSGGVKDVFFLILYPQNPSGFPTKKQEDQIHHWFRDVPHEFQ</sequence>
<dbReference type="Proteomes" id="UP000245802">
    <property type="component" value="Chromosome"/>
</dbReference>
<dbReference type="RefSeq" id="WP_010039420.1">
    <property type="nucleotide sequence ID" value="NZ_CP025958.1"/>
</dbReference>
<dbReference type="OrthoDB" id="279588at2"/>
<gene>
    <name evidence="3" type="ORF">C1280_09140</name>
</gene>
<evidence type="ECO:0000313" key="4">
    <source>
        <dbReference type="Proteomes" id="UP000245802"/>
    </source>
</evidence>
<name>A0A2Z3GX07_9BACT</name>
<dbReference type="AlphaFoldDB" id="A0A2Z3GX07"/>
<dbReference type="KEGG" id="gog:C1280_09140"/>
<evidence type="ECO:0000256" key="1">
    <source>
        <dbReference type="SAM" id="Coils"/>
    </source>
</evidence>
<protein>
    <submittedName>
        <fullName evidence="3">Uncharacterized protein</fullName>
    </submittedName>
</protein>
<feature type="transmembrane region" description="Helical" evidence="2">
    <location>
        <begin position="12"/>
        <end position="33"/>
    </location>
</feature>
<keyword evidence="2" id="KW-0472">Membrane</keyword>
<reference evidence="3 4" key="1">
    <citation type="submission" date="2018-01" db="EMBL/GenBank/DDBJ databases">
        <title>G. obscuriglobus.</title>
        <authorList>
            <person name="Franke J."/>
            <person name="Blomberg W."/>
            <person name="Selmecki A."/>
        </authorList>
    </citation>
    <scope>NUCLEOTIDE SEQUENCE [LARGE SCALE GENOMIC DNA]</scope>
    <source>
        <strain evidence="3 4">DSM 5831</strain>
    </source>
</reference>
<accession>A0A2Z3GX07</accession>
<evidence type="ECO:0000313" key="3">
    <source>
        <dbReference type="EMBL" id="AWM37171.1"/>
    </source>
</evidence>
<evidence type="ECO:0000256" key="2">
    <source>
        <dbReference type="SAM" id="Phobius"/>
    </source>
</evidence>
<dbReference type="EMBL" id="CP025958">
    <property type="protein sequence ID" value="AWM37171.1"/>
    <property type="molecule type" value="Genomic_DNA"/>
</dbReference>
<keyword evidence="2" id="KW-1133">Transmembrane helix</keyword>
<feature type="coiled-coil region" evidence="1">
    <location>
        <begin position="50"/>
        <end position="77"/>
    </location>
</feature>
<proteinExistence type="predicted"/>
<keyword evidence="4" id="KW-1185">Reference proteome</keyword>
<organism evidence="3 4">
    <name type="scientific">Gemmata obscuriglobus</name>
    <dbReference type="NCBI Taxonomy" id="114"/>
    <lineage>
        <taxon>Bacteria</taxon>
        <taxon>Pseudomonadati</taxon>
        <taxon>Planctomycetota</taxon>
        <taxon>Planctomycetia</taxon>
        <taxon>Gemmatales</taxon>
        <taxon>Gemmataceae</taxon>
        <taxon>Gemmata</taxon>
    </lineage>
</organism>
<keyword evidence="1" id="KW-0175">Coiled coil</keyword>
<keyword evidence="2" id="KW-0812">Transmembrane</keyword>